<protein>
    <submittedName>
        <fullName evidence="1">Uncharacterized protein</fullName>
    </submittedName>
</protein>
<dbReference type="AlphaFoldDB" id="A0A6M8NKY3"/>
<comment type="caution">
    <text evidence="1">The sequence shown here is derived from an EMBL/GenBank/DDBJ whole genome shotgun (WGS) entry which is preliminary data.</text>
</comment>
<reference evidence="1 2" key="1">
    <citation type="submission" date="2017-09" db="EMBL/GenBank/DDBJ databases">
        <title>Genomics of the genus Arcobacter.</title>
        <authorList>
            <person name="Perez-Cataluna A."/>
            <person name="Figueras M.J."/>
            <person name="Salas-Masso N."/>
        </authorList>
    </citation>
    <scope>NUCLEOTIDE SEQUENCE [LARGE SCALE GENOMIC DNA]</scope>
    <source>
        <strain evidence="1 2">CECT 7834</strain>
    </source>
</reference>
<evidence type="ECO:0000313" key="1">
    <source>
        <dbReference type="EMBL" id="RXI37591.1"/>
    </source>
</evidence>
<dbReference type="RefSeq" id="WP_129014466.1">
    <property type="nucleotide sequence ID" value="NZ_CBCSEI010000023.1"/>
</dbReference>
<dbReference type="EMBL" id="NXII01000025">
    <property type="protein sequence ID" value="RXI37591.1"/>
    <property type="molecule type" value="Genomic_DNA"/>
</dbReference>
<keyword evidence="2" id="KW-1185">Reference proteome</keyword>
<proteinExistence type="predicted"/>
<accession>A0A6M8NKY3</accession>
<name>A0A6M8NKY3_9BACT</name>
<dbReference type="Proteomes" id="UP000290378">
    <property type="component" value="Unassembled WGS sequence"/>
</dbReference>
<gene>
    <name evidence="1" type="ORF">CP963_12305</name>
</gene>
<evidence type="ECO:0000313" key="2">
    <source>
        <dbReference type="Proteomes" id="UP000290378"/>
    </source>
</evidence>
<sequence length="196" mass="23712">MKKCVVLKNRFISKNRMKQYKSINEYFENLQLCKEYYIPLSLVEIALRNSLNSHFKQKISQDWLLDKNFIQLQHQSKIDISVKLLKFEKKKVEQDNILAELSFGFFVTFFKAAYKNYLRYNDLKQIFPNLPSSKDKSVNRHFIFVKLNNIRLFRNKVFHHDKIISKSEYQNMMDEIYEVLSFFDTEIVEIVKELNK</sequence>
<organism evidence="1 2">
    <name type="scientific">Arcobacter cloacae</name>
    <dbReference type="NCBI Taxonomy" id="1054034"/>
    <lineage>
        <taxon>Bacteria</taxon>
        <taxon>Pseudomonadati</taxon>
        <taxon>Campylobacterota</taxon>
        <taxon>Epsilonproteobacteria</taxon>
        <taxon>Campylobacterales</taxon>
        <taxon>Arcobacteraceae</taxon>
        <taxon>Arcobacter</taxon>
    </lineage>
</organism>